<dbReference type="Proteomes" id="UP001432027">
    <property type="component" value="Unassembled WGS sequence"/>
</dbReference>
<keyword evidence="2" id="KW-1185">Reference proteome</keyword>
<proteinExistence type="predicted"/>
<feature type="non-terminal residue" evidence="1">
    <location>
        <position position="1"/>
    </location>
</feature>
<evidence type="ECO:0000313" key="1">
    <source>
        <dbReference type="EMBL" id="GMS98947.1"/>
    </source>
</evidence>
<protein>
    <submittedName>
        <fullName evidence="1">Uncharacterized protein</fullName>
    </submittedName>
</protein>
<dbReference type="AlphaFoldDB" id="A0AAV5TXM7"/>
<accession>A0AAV5TXM7</accession>
<reference evidence="1" key="1">
    <citation type="submission" date="2023-10" db="EMBL/GenBank/DDBJ databases">
        <title>Genome assembly of Pristionchus species.</title>
        <authorList>
            <person name="Yoshida K."/>
            <person name="Sommer R.J."/>
        </authorList>
    </citation>
    <scope>NUCLEOTIDE SEQUENCE</scope>
    <source>
        <strain evidence="1">RS0144</strain>
    </source>
</reference>
<feature type="non-terminal residue" evidence="1">
    <location>
        <position position="75"/>
    </location>
</feature>
<sequence>PVWQLANAIPLRFRCLSEPREGGVDAYLYEHDMKMDHLVDAHDELGHDPLRYDDGRFHVYGQETEIPPIRFFLQV</sequence>
<organism evidence="1 2">
    <name type="scientific">Pristionchus entomophagus</name>
    <dbReference type="NCBI Taxonomy" id="358040"/>
    <lineage>
        <taxon>Eukaryota</taxon>
        <taxon>Metazoa</taxon>
        <taxon>Ecdysozoa</taxon>
        <taxon>Nematoda</taxon>
        <taxon>Chromadorea</taxon>
        <taxon>Rhabditida</taxon>
        <taxon>Rhabditina</taxon>
        <taxon>Diplogasteromorpha</taxon>
        <taxon>Diplogasteroidea</taxon>
        <taxon>Neodiplogasteridae</taxon>
        <taxon>Pristionchus</taxon>
    </lineage>
</organism>
<name>A0AAV5TXM7_9BILA</name>
<dbReference type="EMBL" id="BTSX01000005">
    <property type="protein sequence ID" value="GMS98947.1"/>
    <property type="molecule type" value="Genomic_DNA"/>
</dbReference>
<gene>
    <name evidence="1" type="ORF">PENTCL1PPCAC_21122</name>
</gene>
<comment type="caution">
    <text evidence="1">The sequence shown here is derived from an EMBL/GenBank/DDBJ whole genome shotgun (WGS) entry which is preliminary data.</text>
</comment>
<evidence type="ECO:0000313" key="2">
    <source>
        <dbReference type="Proteomes" id="UP001432027"/>
    </source>
</evidence>